<dbReference type="AlphaFoldDB" id="A0A7R9CRW0"/>
<organism evidence="2">
    <name type="scientific">Timema cristinae</name>
    <name type="common">Walking stick</name>
    <dbReference type="NCBI Taxonomy" id="61476"/>
    <lineage>
        <taxon>Eukaryota</taxon>
        <taxon>Metazoa</taxon>
        <taxon>Ecdysozoa</taxon>
        <taxon>Arthropoda</taxon>
        <taxon>Hexapoda</taxon>
        <taxon>Insecta</taxon>
        <taxon>Pterygota</taxon>
        <taxon>Neoptera</taxon>
        <taxon>Polyneoptera</taxon>
        <taxon>Phasmatodea</taxon>
        <taxon>Timematodea</taxon>
        <taxon>Timematoidea</taxon>
        <taxon>Timematidae</taxon>
        <taxon>Timema</taxon>
    </lineage>
</organism>
<proteinExistence type="predicted"/>
<evidence type="ECO:0000256" key="1">
    <source>
        <dbReference type="SAM" id="MobiDB-lite"/>
    </source>
</evidence>
<feature type="region of interest" description="Disordered" evidence="1">
    <location>
        <begin position="308"/>
        <end position="332"/>
    </location>
</feature>
<dbReference type="EMBL" id="OC318209">
    <property type="protein sequence ID" value="CAD7401012.1"/>
    <property type="molecule type" value="Genomic_DNA"/>
</dbReference>
<name>A0A7R9CRW0_TIMCR</name>
<sequence>MVRFFVLLLFTVFGLIEPFVLARSLRVFRTSGLGLGEDSDPSSGPRGGGAREKRQFRRSEYILENHTFEFLLTKPLAYVKSNSRNLPGAITVLEARDLPLMKDIRTSISPSSAVGLNTTSALANYATEAEFGTTINTTMSMNAKSENPRNTLAMCVDCGTEARRSVSVRASGTTHAKQGIATTLCDTVCKYLQYSHLAPHVQGFPPHHIHNFPTIRVRPDCQACERASERASDWVAKLASARASERALARALARSRAQSGRTLSPSFLIDAGYGPFPVTKWTRPRDGYFSHCTTRTTVAQSYPEHGSHFEHLQSKGSPTTISSCQKSLGQQI</sequence>
<reference evidence="2" key="1">
    <citation type="submission" date="2020-11" db="EMBL/GenBank/DDBJ databases">
        <authorList>
            <person name="Tran Van P."/>
        </authorList>
    </citation>
    <scope>NUCLEOTIDE SEQUENCE</scope>
</reference>
<protein>
    <submittedName>
        <fullName evidence="2">Uncharacterized protein</fullName>
    </submittedName>
</protein>
<gene>
    <name evidence="2" type="ORF">TCEB3V08_LOCUS5800</name>
</gene>
<accession>A0A7R9CRW0</accession>
<evidence type="ECO:0000313" key="2">
    <source>
        <dbReference type="EMBL" id="CAD7401012.1"/>
    </source>
</evidence>
<feature type="compositionally biased region" description="Polar residues" evidence="1">
    <location>
        <begin position="314"/>
        <end position="332"/>
    </location>
</feature>